<evidence type="ECO:0000313" key="19">
    <source>
        <dbReference type="Proteomes" id="UP000481153"/>
    </source>
</evidence>
<dbReference type="Gene3D" id="1.10.510.10">
    <property type="entry name" value="Transferase(Phosphotransferase) domain 1"/>
    <property type="match status" value="1"/>
</dbReference>
<keyword evidence="6" id="KW-0479">Metal-binding</keyword>
<dbReference type="CDD" id="cd00065">
    <property type="entry name" value="FYVE_like_SF"/>
    <property type="match status" value="1"/>
</dbReference>
<dbReference type="CDD" id="cd05123">
    <property type="entry name" value="STKc_AGC"/>
    <property type="match status" value="1"/>
</dbReference>
<dbReference type="InterPro" id="IPR011011">
    <property type="entry name" value="Znf_FYVE_PHD"/>
</dbReference>
<name>A0A6G0XVG8_9STRA</name>
<feature type="compositionally biased region" description="Acidic residues" evidence="15">
    <location>
        <begin position="887"/>
        <end position="903"/>
    </location>
</feature>
<dbReference type="FunFam" id="1.10.510.10:FF:000008">
    <property type="entry name" value="Non-specific serine/threonine protein kinase"/>
    <property type="match status" value="1"/>
</dbReference>
<dbReference type="PROSITE" id="PS50178">
    <property type="entry name" value="ZF_FYVE"/>
    <property type="match status" value="1"/>
</dbReference>
<keyword evidence="3" id="KW-0723">Serine/threonine-protein kinase</keyword>
<feature type="region of interest" description="Disordered" evidence="15">
    <location>
        <begin position="35"/>
        <end position="89"/>
    </location>
</feature>
<organism evidence="18 19">
    <name type="scientific">Aphanomyces euteiches</name>
    <dbReference type="NCBI Taxonomy" id="100861"/>
    <lineage>
        <taxon>Eukaryota</taxon>
        <taxon>Sar</taxon>
        <taxon>Stramenopiles</taxon>
        <taxon>Oomycota</taxon>
        <taxon>Saprolegniomycetes</taxon>
        <taxon>Saprolegniales</taxon>
        <taxon>Verrucalvaceae</taxon>
        <taxon>Aphanomyces</taxon>
    </lineage>
</organism>
<dbReference type="PROSITE" id="PS00108">
    <property type="entry name" value="PROTEIN_KINASE_ST"/>
    <property type="match status" value="1"/>
</dbReference>
<keyword evidence="19" id="KW-1185">Reference proteome</keyword>
<comment type="catalytic activity">
    <reaction evidence="13">
        <text>L-seryl-[protein] + ATP = O-phospho-L-seryl-[protein] + ADP + H(+)</text>
        <dbReference type="Rhea" id="RHEA:17989"/>
        <dbReference type="Rhea" id="RHEA-COMP:9863"/>
        <dbReference type="Rhea" id="RHEA-COMP:11604"/>
        <dbReference type="ChEBI" id="CHEBI:15378"/>
        <dbReference type="ChEBI" id="CHEBI:29999"/>
        <dbReference type="ChEBI" id="CHEBI:30616"/>
        <dbReference type="ChEBI" id="CHEBI:83421"/>
        <dbReference type="ChEBI" id="CHEBI:456216"/>
        <dbReference type="EC" id="2.7.11.1"/>
    </reaction>
</comment>
<accession>A0A6G0XVG8</accession>
<evidence type="ECO:0000256" key="10">
    <source>
        <dbReference type="ARBA" id="ARBA00022833"/>
    </source>
</evidence>
<evidence type="ECO:0000256" key="8">
    <source>
        <dbReference type="ARBA" id="ARBA00022771"/>
    </source>
</evidence>
<evidence type="ECO:0000259" key="16">
    <source>
        <dbReference type="PROSITE" id="PS50011"/>
    </source>
</evidence>
<dbReference type="InterPro" id="IPR011009">
    <property type="entry name" value="Kinase-like_dom_sf"/>
</dbReference>
<evidence type="ECO:0000256" key="7">
    <source>
        <dbReference type="ARBA" id="ARBA00022741"/>
    </source>
</evidence>
<dbReference type="InterPro" id="IPR013083">
    <property type="entry name" value="Znf_RING/FYVE/PHD"/>
</dbReference>
<feature type="compositionally biased region" description="Basic and acidic residues" evidence="15">
    <location>
        <begin position="905"/>
        <end position="918"/>
    </location>
</feature>
<feature type="domain" description="FYVE-type" evidence="17">
    <location>
        <begin position="381"/>
        <end position="432"/>
    </location>
</feature>
<dbReference type="GO" id="GO:0004674">
    <property type="term" value="F:protein serine/threonine kinase activity"/>
    <property type="evidence" value="ECO:0007669"/>
    <property type="project" value="UniProtKB-KW"/>
</dbReference>
<dbReference type="InterPro" id="IPR045270">
    <property type="entry name" value="STKc_AGC"/>
</dbReference>
<dbReference type="EC" id="2.7.11.1" evidence="2"/>
<proteinExistence type="inferred from homology"/>
<dbReference type="Pfam" id="PF00069">
    <property type="entry name" value="Pkinase"/>
    <property type="match status" value="1"/>
</dbReference>
<comment type="similarity">
    <text evidence="1">Belongs to the protein kinase superfamily. AGC Ser/Thr protein kinase family.</text>
</comment>
<dbReference type="SUPFAM" id="SSF56112">
    <property type="entry name" value="Protein kinase-like (PK-like)"/>
    <property type="match status" value="1"/>
</dbReference>
<comment type="caution">
    <text evidence="18">The sequence shown here is derived from an EMBL/GenBank/DDBJ whole genome shotgun (WGS) entry which is preliminary data.</text>
</comment>
<dbReference type="GO" id="GO:0008270">
    <property type="term" value="F:zinc ion binding"/>
    <property type="evidence" value="ECO:0007669"/>
    <property type="project" value="UniProtKB-KW"/>
</dbReference>
<feature type="compositionally biased region" description="Low complexity" evidence="15">
    <location>
        <begin position="41"/>
        <end position="52"/>
    </location>
</feature>
<evidence type="ECO:0000256" key="13">
    <source>
        <dbReference type="ARBA" id="ARBA00048679"/>
    </source>
</evidence>
<dbReference type="Proteomes" id="UP000481153">
    <property type="component" value="Unassembled WGS sequence"/>
</dbReference>
<dbReference type="InterPro" id="IPR017455">
    <property type="entry name" value="Znf_FYVE-rel"/>
</dbReference>
<evidence type="ECO:0000256" key="11">
    <source>
        <dbReference type="ARBA" id="ARBA00022840"/>
    </source>
</evidence>
<dbReference type="Gene3D" id="3.30.200.20">
    <property type="entry name" value="Phosphorylase Kinase, domain 1"/>
    <property type="match status" value="1"/>
</dbReference>
<dbReference type="Gene3D" id="3.30.40.10">
    <property type="entry name" value="Zinc/RING finger domain, C3HC4 (zinc finger)"/>
    <property type="match status" value="1"/>
</dbReference>
<evidence type="ECO:0000259" key="17">
    <source>
        <dbReference type="PROSITE" id="PS50178"/>
    </source>
</evidence>
<dbReference type="SMART" id="SM00064">
    <property type="entry name" value="FYVE"/>
    <property type="match status" value="1"/>
</dbReference>
<dbReference type="SUPFAM" id="SSF57903">
    <property type="entry name" value="FYVE/PHD zinc finger"/>
    <property type="match status" value="1"/>
</dbReference>
<dbReference type="SMART" id="SM00220">
    <property type="entry name" value="S_TKc"/>
    <property type="match status" value="1"/>
</dbReference>
<reference evidence="18 19" key="1">
    <citation type="submission" date="2019-07" db="EMBL/GenBank/DDBJ databases">
        <title>Genomics analysis of Aphanomyces spp. identifies a new class of oomycete effector associated with host adaptation.</title>
        <authorList>
            <person name="Gaulin E."/>
        </authorList>
    </citation>
    <scope>NUCLEOTIDE SEQUENCE [LARGE SCALE GENOMIC DNA]</scope>
    <source>
        <strain evidence="18 19">ATCC 201684</strain>
    </source>
</reference>
<evidence type="ECO:0000256" key="2">
    <source>
        <dbReference type="ARBA" id="ARBA00012513"/>
    </source>
</evidence>
<evidence type="ECO:0000256" key="4">
    <source>
        <dbReference type="ARBA" id="ARBA00022553"/>
    </source>
</evidence>
<sequence>MMPASLPDKIGAIRDAVKRKSVAFSGMKSVTSMTSSFFGRSTSTNSETSNGSPPVSARSLSNSIDFDDEDLTSPQNRLSRHGSMDRHSGSMVKIEKPMTLVGSSSYVEPPEPYLPAGGLLESATKNVQAKMIEMLDIYHDSSPCEDKSVECSVFLSRNVAQADRLVIFVGDSAGSPAGIWSSKLCVRSGSEGGGIHHGSLGSMLPYLLRARDDLFGIMVYDDIFQIPADNDTPMLQIAINRFITGWRDHIDTSQASHAFLVCYGEGGRLLVETLREHLPEMRRLLSGIAFVQSTHRVDSTDSYLLRKTLAQWAVSYVSSMEPQLARLKHKEHEAGCIVLSAGYEGSDVEVLQSVLHSVFSAFRARYAGFRTSSVSAGMEKHCYICKQAFNMRRWRRHCRTCQMPICEKCSSMETTKLEGSVRLCLTCRTLPSLVSWSRPRAVRLGEKESVYSDSTIPGKMSVNDFEMVSVIGKGACGTVLLVQKKDNLKLYAMKVLKKDWVMNKDLVTQTMAERRILQEANHPYIVQLRFAFQNNDKLYMVMDYYSGGSLRQVLRRRGRFSIKRARFYLAEILLAIAHLHASNILYRDLKLENIVLTADGNVACTDFGLSKEEVDKETGRASSFVGTCEYLAPEIILKQPYGTAVDWWAFGILMYEMIQGDSPFRHQNPAVLFEKILSDEPVFSERFTPEAKDLVTRLLDKDASTRLGSGPTGADEIKAHPFFNEVDWTGLLAQTVEVPRPPHRQEDVTPESCLSRAIAKTREAREELMPDSPVHMPNSPSAARSKHFDRFSYAGGDVAAEVKEFQKSLNTAAPNGSVIVEEEEDGPQTPQEIEEDMPEEPLTPKNEPTDARELSETPTNTSSEAPRTPVNESTPRDNGQPTHYGDFDDDEDDDDDDDDESFEEYVPKSVEKPKTIEL</sequence>
<comment type="catalytic activity">
    <reaction evidence="12">
        <text>L-threonyl-[protein] + ATP = O-phospho-L-threonyl-[protein] + ADP + H(+)</text>
        <dbReference type="Rhea" id="RHEA:46608"/>
        <dbReference type="Rhea" id="RHEA-COMP:11060"/>
        <dbReference type="Rhea" id="RHEA-COMP:11605"/>
        <dbReference type="ChEBI" id="CHEBI:15378"/>
        <dbReference type="ChEBI" id="CHEBI:30013"/>
        <dbReference type="ChEBI" id="CHEBI:30616"/>
        <dbReference type="ChEBI" id="CHEBI:61977"/>
        <dbReference type="ChEBI" id="CHEBI:456216"/>
        <dbReference type="EC" id="2.7.11.1"/>
    </reaction>
</comment>
<evidence type="ECO:0000256" key="9">
    <source>
        <dbReference type="ARBA" id="ARBA00022777"/>
    </source>
</evidence>
<dbReference type="GO" id="GO:0005524">
    <property type="term" value="F:ATP binding"/>
    <property type="evidence" value="ECO:0007669"/>
    <property type="project" value="UniProtKB-KW"/>
</dbReference>
<dbReference type="InterPro" id="IPR008271">
    <property type="entry name" value="Ser/Thr_kinase_AS"/>
</dbReference>
<dbReference type="InterPro" id="IPR000306">
    <property type="entry name" value="Znf_FYVE"/>
</dbReference>
<dbReference type="FunFam" id="3.30.200.20:FF:000524">
    <property type="entry name" value="Non-specific serine/threonine protein kinase"/>
    <property type="match status" value="1"/>
</dbReference>
<dbReference type="AlphaFoldDB" id="A0A6G0XVG8"/>
<evidence type="ECO:0000256" key="14">
    <source>
        <dbReference type="PROSITE-ProRule" id="PRU00091"/>
    </source>
</evidence>
<evidence type="ECO:0000313" key="18">
    <source>
        <dbReference type="EMBL" id="KAF0744554.1"/>
    </source>
</evidence>
<feature type="compositionally biased region" description="Acidic residues" evidence="15">
    <location>
        <begin position="820"/>
        <end position="839"/>
    </location>
</feature>
<keyword evidence="7" id="KW-0547">Nucleotide-binding</keyword>
<keyword evidence="5" id="KW-0808">Transferase</keyword>
<feature type="domain" description="Protein kinase" evidence="16">
    <location>
        <begin position="465"/>
        <end position="723"/>
    </location>
</feature>
<evidence type="ECO:0000256" key="6">
    <source>
        <dbReference type="ARBA" id="ARBA00022723"/>
    </source>
</evidence>
<dbReference type="InterPro" id="IPR000719">
    <property type="entry name" value="Prot_kinase_dom"/>
</dbReference>
<dbReference type="Pfam" id="PF01363">
    <property type="entry name" value="FYVE"/>
    <property type="match status" value="1"/>
</dbReference>
<gene>
    <name evidence="18" type="ORF">Ae201684_001028</name>
</gene>
<evidence type="ECO:0000256" key="15">
    <source>
        <dbReference type="SAM" id="MobiDB-lite"/>
    </source>
</evidence>
<evidence type="ECO:0000256" key="1">
    <source>
        <dbReference type="ARBA" id="ARBA00009903"/>
    </source>
</evidence>
<evidence type="ECO:0000256" key="3">
    <source>
        <dbReference type="ARBA" id="ARBA00022527"/>
    </source>
</evidence>
<evidence type="ECO:0000256" key="12">
    <source>
        <dbReference type="ARBA" id="ARBA00047899"/>
    </source>
</evidence>
<feature type="compositionally biased region" description="Polar residues" evidence="15">
    <location>
        <begin position="856"/>
        <end position="881"/>
    </location>
</feature>
<feature type="region of interest" description="Disordered" evidence="15">
    <location>
        <begin position="813"/>
        <end position="918"/>
    </location>
</feature>
<dbReference type="PROSITE" id="PS50011">
    <property type="entry name" value="PROTEIN_KINASE_DOM"/>
    <property type="match status" value="1"/>
</dbReference>
<protein>
    <recommendedName>
        <fullName evidence="2">non-specific serine/threonine protein kinase</fullName>
        <ecNumber evidence="2">2.7.11.1</ecNumber>
    </recommendedName>
</protein>
<dbReference type="VEuPathDB" id="FungiDB:AeMF1_004401"/>
<keyword evidence="11" id="KW-0067">ATP-binding</keyword>
<dbReference type="EMBL" id="VJMJ01000009">
    <property type="protein sequence ID" value="KAF0744554.1"/>
    <property type="molecule type" value="Genomic_DNA"/>
</dbReference>
<keyword evidence="10" id="KW-0862">Zinc</keyword>
<keyword evidence="4" id="KW-0597">Phosphoprotein</keyword>
<keyword evidence="8 14" id="KW-0863">Zinc-finger</keyword>
<keyword evidence="9" id="KW-0418">Kinase</keyword>
<dbReference type="PANTHER" id="PTHR24351">
    <property type="entry name" value="RIBOSOMAL PROTEIN S6 KINASE"/>
    <property type="match status" value="1"/>
</dbReference>
<evidence type="ECO:0000256" key="5">
    <source>
        <dbReference type="ARBA" id="ARBA00022679"/>
    </source>
</evidence>